<organism evidence="3 4">
    <name type="scientific">Acetobacter musti</name>
    <dbReference type="NCBI Taxonomy" id="864732"/>
    <lineage>
        <taxon>Bacteria</taxon>
        <taxon>Pseudomonadati</taxon>
        <taxon>Pseudomonadota</taxon>
        <taxon>Alphaproteobacteria</taxon>
        <taxon>Acetobacterales</taxon>
        <taxon>Acetobacteraceae</taxon>
        <taxon>Acetobacter</taxon>
    </lineage>
</organism>
<evidence type="ECO:0000256" key="2">
    <source>
        <dbReference type="SAM" id="SignalP"/>
    </source>
</evidence>
<gene>
    <name evidence="3" type="ORF">GOB93_08685</name>
</gene>
<dbReference type="InterPro" id="IPR019637">
    <property type="entry name" value="DUF2501"/>
</dbReference>
<evidence type="ECO:0000256" key="1">
    <source>
        <dbReference type="SAM" id="MobiDB-lite"/>
    </source>
</evidence>
<dbReference type="Pfam" id="PF10696">
    <property type="entry name" value="DUF2501"/>
    <property type="match status" value="1"/>
</dbReference>
<feature type="compositionally biased region" description="Low complexity" evidence="1">
    <location>
        <begin position="43"/>
        <end position="53"/>
    </location>
</feature>
<name>A0ABX0JPP0_9PROT</name>
<reference evidence="3 4" key="1">
    <citation type="journal article" date="2020" name="Int. J. Syst. Evol. Microbiol.">
        <title>Novel acetic acid bacteria from cider fermentations: Acetobacter conturbans sp. nov. and Acetobacter fallax sp. nov.</title>
        <authorList>
            <person name="Sombolestani A.S."/>
            <person name="Cleenwerck I."/>
            <person name="Cnockaert M."/>
            <person name="Borremans W."/>
            <person name="Wieme A.D."/>
            <person name="De Vuyst L."/>
            <person name="Vandamme P."/>
        </authorList>
    </citation>
    <scope>NUCLEOTIDE SEQUENCE [LARGE SCALE GENOMIC DNA]</scope>
    <source>
        <strain evidence="3 4">LMG 30640</strain>
    </source>
</reference>
<dbReference type="RefSeq" id="WP_173583104.1">
    <property type="nucleotide sequence ID" value="NZ_WOTB01000009.1"/>
</dbReference>
<protein>
    <submittedName>
        <fullName evidence="3">DUF2501 domain-containing protein</fullName>
    </submittedName>
</protein>
<comment type="caution">
    <text evidence="3">The sequence shown here is derived from an EMBL/GenBank/DDBJ whole genome shotgun (WGS) entry which is preliminary data.</text>
</comment>
<evidence type="ECO:0000313" key="4">
    <source>
        <dbReference type="Proteomes" id="UP000635278"/>
    </source>
</evidence>
<keyword evidence="2" id="KW-0732">Signal</keyword>
<feature type="region of interest" description="Disordered" evidence="1">
    <location>
        <begin position="26"/>
        <end position="53"/>
    </location>
</feature>
<feature type="signal peptide" evidence="2">
    <location>
        <begin position="1"/>
        <end position="27"/>
    </location>
</feature>
<dbReference type="Proteomes" id="UP000635278">
    <property type="component" value="Unassembled WGS sequence"/>
</dbReference>
<accession>A0ABX0JPP0</accession>
<evidence type="ECO:0000313" key="3">
    <source>
        <dbReference type="EMBL" id="NHN84718.1"/>
    </source>
</evidence>
<sequence>MIRISPRAFAAFAIAAGFATASLPALADDGPEPQPAFTSEGRPSAAGIGPASPAEVASISPTNLAGLLNYCVETELVSHDDGDSVQTALNAKTNAVPMDQNGNVDYAIGSAGQLSIAGKATSVPQLDTAAQGKVCSAVLARSKSMI</sequence>
<proteinExistence type="predicted"/>
<dbReference type="EMBL" id="WOTB01000009">
    <property type="protein sequence ID" value="NHN84718.1"/>
    <property type="molecule type" value="Genomic_DNA"/>
</dbReference>
<keyword evidence="4" id="KW-1185">Reference proteome</keyword>
<feature type="chain" id="PRO_5046010524" evidence="2">
    <location>
        <begin position="28"/>
        <end position="146"/>
    </location>
</feature>